<evidence type="ECO:0000256" key="1">
    <source>
        <dbReference type="SAM" id="MobiDB-lite"/>
    </source>
</evidence>
<comment type="caution">
    <text evidence="2">The sequence shown here is derived from an EMBL/GenBank/DDBJ whole genome shotgun (WGS) entry which is preliminary data.</text>
</comment>
<gene>
    <name evidence="2" type="ORF">SteCoe_36732</name>
</gene>
<keyword evidence="3" id="KW-1185">Reference proteome</keyword>
<organism evidence="2 3">
    <name type="scientific">Stentor coeruleus</name>
    <dbReference type="NCBI Taxonomy" id="5963"/>
    <lineage>
        <taxon>Eukaryota</taxon>
        <taxon>Sar</taxon>
        <taxon>Alveolata</taxon>
        <taxon>Ciliophora</taxon>
        <taxon>Postciliodesmatophora</taxon>
        <taxon>Heterotrichea</taxon>
        <taxon>Heterotrichida</taxon>
        <taxon>Stentoridae</taxon>
        <taxon>Stentor</taxon>
    </lineage>
</organism>
<evidence type="ECO:0000313" key="2">
    <source>
        <dbReference type="EMBL" id="OMJ66420.1"/>
    </source>
</evidence>
<sequence length="243" mass="28174">MQDQATNPMLKLNETSTKSSGTLVSSSQKLTEADKEDLRKEKMQKIKNHPAYLNLQEGSQVLFSFLTSNYNYYNQSVTLPAPANISSTFLDEDDFIQHLCRGRLQQEYKLLIEYNIYSPLLKNRFFSVRAGIANNQNDAVILDNPMQFTAALYADEIPLRQLINTRHNEKIMTGTTVVETSEKIYFRKLAIKEVSSYYKTGIFHLAIIPEDLSRIKPFVIMNIKVKSRYEKMWQLQKKIKLDE</sequence>
<accession>A0A1R2APU4</accession>
<protein>
    <submittedName>
        <fullName evidence="2">Uncharacterized protein</fullName>
    </submittedName>
</protein>
<proteinExistence type="predicted"/>
<feature type="compositionally biased region" description="Low complexity" evidence="1">
    <location>
        <begin position="15"/>
        <end position="27"/>
    </location>
</feature>
<dbReference type="AlphaFoldDB" id="A0A1R2APU4"/>
<evidence type="ECO:0000313" key="3">
    <source>
        <dbReference type="Proteomes" id="UP000187209"/>
    </source>
</evidence>
<dbReference type="Proteomes" id="UP000187209">
    <property type="component" value="Unassembled WGS sequence"/>
</dbReference>
<reference evidence="2 3" key="1">
    <citation type="submission" date="2016-11" db="EMBL/GenBank/DDBJ databases">
        <title>The macronuclear genome of Stentor coeruleus: a giant cell with tiny introns.</title>
        <authorList>
            <person name="Slabodnick M."/>
            <person name="Ruby J.G."/>
            <person name="Reiff S.B."/>
            <person name="Swart E.C."/>
            <person name="Gosai S."/>
            <person name="Prabakaran S."/>
            <person name="Witkowska E."/>
            <person name="Larue G.E."/>
            <person name="Fisher S."/>
            <person name="Freeman R.M."/>
            <person name="Gunawardena J."/>
            <person name="Chu W."/>
            <person name="Stover N.A."/>
            <person name="Gregory B.D."/>
            <person name="Nowacki M."/>
            <person name="Derisi J."/>
            <person name="Roy S.W."/>
            <person name="Marshall W.F."/>
            <person name="Sood P."/>
        </authorList>
    </citation>
    <scope>NUCLEOTIDE SEQUENCE [LARGE SCALE GENOMIC DNA]</scope>
    <source>
        <strain evidence="2">WM001</strain>
    </source>
</reference>
<feature type="region of interest" description="Disordered" evidence="1">
    <location>
        <begin position="1"/>
        <end position="35"/>
    </location>
</feature>
<name>A0A1R2APU4_9CILI</name>
<dbReference type="EMBL" id="MPUH01001722">
    <property type="protein sequence ID" value="OMJ66420.1"/>
    <property type="molecule type" value="Genomic_DNA"/>
</dbReference>